<dbReference type="Proteomes" id="UP000248257">
    <property type="component" value="Unassembled WGS sequence"/>
</dbReference>
<accession>A0A318PIU8</accession>
<proteinExistence type="predicted"/>
<dbReference type="EMBL" id="NKUC01000013">
    <property type="protein sequence ID" value="PYD57033.1"/>
    <property type="molecule type" value="Genomic_DNA"/>
</dbReference>
<gene>
    <name evidence="1" type="ORF">CFR75_08095</name>
</gene>
<name>A0A318PIU8_KOMXY</name>
<sequence length="140" mass="15427">MPEIRAAMANPDTKNLFSIATHEKCNVRIEYKNGPERSDTCNVSLYNVNRRLFISAEIFGNNNTQVIFFGFFSDAASNGTTIGQNINGIQVITNGQSYAENATGTCRFAGETKELICNAQGTDKIRTVGFYETGVMHTLK</sequence>
<evidence type="ECO:0000313" key="1">
    <source>
        <dbReference type="EMBL" id="PYD57033.1"/>
    </source>
</evidence>
<dbReference type="AlphaFoldDB" id="A0A318PIU8"/>
<comment type="caution">
    <text evidence="1">The sequence shown here is derived from an EMBL/GenBank/DDBJ whole genome shotgun (WGS) entry which is preliminary data.</text>
</comment>
<keyword evidence="2" id="KW-1185">Reference proteome</keyword>
<evidence type="ECO:0000313" key="2">
    <source>
        <dbReference type="Proteomes" id="UP000248257"/>
    </source>
</evidence>
<organism evidence="1 2">
    <name type="scientific">Komagataeibacter xylinus</name>
    <name type="common">Gluconacetobacter xylinus</name>
    <dbReference type="NCBI Taxonomy" id="28448"/>
    <lineage>
        <taxon>Bacteria</taxon>
        <taxon>Pseudomonadati</taxon>
        <taxon>Pseudomonadota</taxon>
        <taxon>Alphaproteobacteria</taxon>
        <taxon>Acetobacterales</taxon>
        <taxon>Acetobacteraceae</taxon>
        <taxon>Komagataeibacter</taxon>
    </lineage>
</organism>
<protein>
    <submittedName>
        <fullName evidence="1">Uncharacterized protein</fullName>
    </submittedName>
</protein>
<reference evidence="1 2" key="1">
    <citation type="submission" date="2017-07" db="EMBL/GenBank/DDBJ databases">
        <title>A draft genome sequence of Komagataeibacter xylinus LMG 1515.</title>
        <authorList>
            <person name="Skraban J."/>
            <person name="Cleenwerck I."/>
            <person name="Vandamme P."/>
            <person name="Trcek J."/>
        </authorList>
    </citation>
    <scope>NUCLEOTIDE SEQUENCE [LARGE SCALE GENOMIC DNA]</scope>
    <source>
        <strain evidence="1 2">LMG 1515</strain>
    </source>
</reference>